<dbReference type="PANTHER" id="PTHR43792:SF1">
    <property type="entry name" value="N-ACETYLTRANSFERASE DOMAIN-CONTAINING PROTEIN"/>
    <property type="match status" value="1"/>
</dbReference>
<dbReference type="AlphaFoldDB" id="W4LKI6"/>
<dbReference type="SUPFAM" id="SSF55729">
    <property type="entry name" value="Acyl-CoA N-acyltransferases (Nat)"/>
    <property type="match status" value="1"/>
</dbReference>
<dbReference type="InterPro" id="IPR000182">
    <property type="entry name" value="GNAT_dom"/>
</dbReference>
<comment type="caution">
    <text evidence="2">The sequence shown here is derived from an EMBL/GenBank/DDBJ whole genome shotgun (WGS) entry which is preliminary data.</text>
</comment>
<gene>
    <name evidence="2" type="ORF">ETSY1_18515</name>
</gene>
<evidence type="ECO:0000259" key="1">
    <source>
        <dbReference type="PROSITE" id="PS51186"/>
    </source>
</evidence>
<dbReference type="InterPro" id="IPR051531">
    <property type="entry name" value="N-acetyltransferase"/>
</dbReference>
<dbReference type="EMBL" id="AZHW01000549">
    <property type="protein sequence ID" value="ETW98497.1"/>
    <property type="molecule type" value="Genomic_DNA"/>
</dbReference>
<protein>
    <recommendedName>
        <fullName evidence="1">N-acetyltransferase domain-containing protein</fullName>
    </recommendedName>
</protein>
<accession>W4LKI6</accession>
<dbReference type="PATRIC" id="fig|1429438.4.peg.3622"/>
<dbReference type="GO" id="GO:0016747">
    <property type="term" value="F:acyltransferase activity, transferring groups other than amino-acyl groups"/>
    <property type="evidence" value="ECO:0007669"/>
    <property type="project" value="InterPro"/>
</dbReference>
<evidence type="ECO:0000313" key="3">
    <source>
        <dbReference type="Proteomes" id="UP000019141"/>
    </source>
</evidence>
<keyword evidence="3" id="KW-1185">Reference proteome</keyword>
<dbReference type="HOGENOM" id="CLU_013985_3_1_7"/>
<name>W4LKI6_ENTF1</name>
<reference evidence="2 3" key="1">
    <citation type="journal article" date="2014" name="Nature">
        <title>An environmental bacterial taxon with a large and distinct metabolic repertoire.</title>
        <authorList>
            <person name="Wilson M.C."/>
            <person name="Mori T."/>
            <person name="Ruckert C."/>
            <person name="Uria A.R."/>
            <person name="Helf M.J."/>
            <person name="Takada K."/>
            <person name="Gernert C."/>
            <person name="Steffens U.A."/>
            <person name="Heycke N."/>
            <person name="Schmitt S."/>
            <person name="Rinke C."/>
            <person name="Helfrich E.J."/>
            <person name="Brachmann A.O."/>
            <person name="Gurgui C."/>
            <person name="Wakimoto T."/>
            <person name="Kracht M."/>
            <person name="Crusemann M."/>
            <person name="Hentschel U."/>
            <person name="Abe I."/>
            <person name="Matsunaga S."/>
            <person name="Kalinowski J."/>
            <person name="Takeyama H."/>
            <person name="Piel J."/>
        </authorList>
    </citation>
    <scope>NUCLEOTIDE SEQUENCE [LARGE SCALE GENOMIC DNA]</scope>
    <source>
        <strain evidence="3">TSY1</strain>
    </source>
</reference>
<evidence type="ECO:0000313" key="2">
    <source>
        <dbReference type="EMBL" id="ETW98497.1"/>
    </source>
</evidence>
<dbReference type="Pfam" id="PF13302">
    <property type="entry name" value="Acetyltransf_3"/>
    <property type="match status" value="1"/>
</dbReference>
<sequence length="172" mass="19260">MEVILETHRLYLRRLTQSDAQHLFDLDSDPEVMRYMRARPCQSLKDAQAQLQRYLDEYQSLGISRWAVIGKSDEAFVGLCGLRLWPGQAVPDLGYRLHSPYWGCGYATEAAGAVLHFALHGLGYAQVGAVVIQGNLGSIRVLEKIGMQYVKTAWEGDVETLIYQAQANELDG</sequence>
<organism evidence="2 3">
    <name type="scientific">Entotheonella factor</name>
    <dbReference type="NCBI Taxonomy" id="1429438"/>
    <lineage>
        <taxon>Bacteria</taxon>
        <taxon>Pseudomonadati</taxon>
        <taxon>Nitrospinota/Tectimicrobiota group</taxon>
        <taxon>Candidatus Tectimicrobiota</taxon>
        <taxon>Candidatus Entotheonellia</taxon>
        <taxon>Candidatus Entotheonellales</taxon>
        <taxon>Candidatus Entotheonellaceae</taxon>
        <taxon>Candidatus Entotheonella</taxon>
    </lineage>
</organism>
<dbReference type="PANTHER" id="PTHR43792">
    <property type="entry name" value="GNAT FAMILY, PUTATIVE (AFU_ORTHOLOGUE AFUA_3G00765)-RELATED-RELATED"/>
    <property type="match status" value="1"/>
</dbReference>
<dbReference type="PROSITE" id="PS51186">
    <property type="entry name" value="GNAT"/>
    <property type="match status" value="1"/>
</dbReference>
<dbReference type="Proteomes" id="UP000019141">
    <property type="component" value="Unassembled WGS sequence"/>
</dbReference>
<proteinExistence type="predicted"/>
<dbReference type="Gene3D" id="3.40.630.30">
    <property type="match status" value="1"/>
</dbReference>
<feature type="domain" description="N-acetyltransferase" evidence="1">
    <location>
        <begin position="10"/>
        <end position="168"/>
    </location>
</feature>
<dbReference type="InterPro" id="IPR016181">
    <property type="entry name" value="Acyl_CoA_acyltransferase"/>
</dbReference>